<reference evidence="1 2" key="1">
    <citation type="submission" date="2019-03" db="EMBL/GenBank/DDBJ databases">
        <title>Genomic Encyclopedia of Type Strains, Phase IV (KMG-IV): sequencing the most valuable type-strain genomes for metagenomic binning, comparative biology and taxonomic classification.</title>
        <authorList>
            <person name="Goeker M."/>
        </authorList>
    </citation>
    <scope>NUCLEOTIDE SEQUENCE [LARGE SCALE GENOMIC DNA]</scope>
    <source>
        <strain evidence="1 2">DSM 26377</strain>
    </source>
</reference>
<proteinExistence type="predicted"/>
<dbReference type="EMBL" id="SOBT01000008">
    <property type="protein sequence ID" value="TDU31159.1"/>
    <property type="molecule type" value="Genomic_DNA"/>
</dbReference>
<dbReference type="OrthoDB" id="369729at2"/>
<evidence type="ECO:0000313" key="1">
    <source>
        <dbReference type="EMBL" id="TDU31159.1"/>
    </source>
</evidence>
<accession>A0A4S3K1Y0</accession>
<sequence length="247" mass="26875">MSKRISTEEFDEARRALLVKAMSLGLFAGGMGWNLPALAQLFGRVPRKLPEGQSIFELRGAVRVNGSLATRNTRIGPTDKIETAQGALLIAAIGGTAFIMRERTSLELEGKAALVRGMRLLSGKLLTVFGKRNQGEHAQMRTAIATIGIRGTGVYAEADPEKTYLCTCYGNTDITSEQDPTQTENIVATHHDAPRYVLAEPDAGKRIVPAPFLNHTDLELMTIEAIVGREVPFGLSGNDYEGPMRDY</sequence>
<name>A0A4S3K1Y0_9GAMM</name>
<dbReference type="RefSeq" id="WP_133879769.1">
    <property type="nucleotide sequence ID" value="NZ_MWIN01000022.1"/>
</dbReference>
<dbReference type="Proteomes" id="UP000295341">
    <property type="component" value="Unassembled WGS sequence"/>
</dbReference>
<protein>
    <submittedName>
        <fullName evidence="1">FecR family protein</fullName>
    </submittedName>
</protein>
<organism evidence="1 2">
    <name type="scientific">Panacagrimonas perspica</name>
    <dbReference type="NCBI Taxonomy" id="381431"/>
    <lineage>
        <taxon>Bacteria</taxon>
        <taxon>Pseudomonadati</taxon>
        <taxon>Pseudomonadota</taxon>
        <taxon>Gammaproteobacteria</taxon>
        <taxon>Nevskiales</taxon>
        <taxon>Nevskiaceae</taxon>
        <taxon>Panacagrimonas</taxon>
    </lineage>
</organism>
<gene>
    <name evidence="1" type="ORF">DFR24_0518</name>
</gene>
<comment type="caution">
    <text evidence="1">The sequence shown here is derived from an EMBL/GenBank/DDBJ whole genome shotgun (WGS) entry which is preliminary data.</text>
</comment>
<evidence type="ECO:0000313" key="2">
    <source>
        <dbReference type="Proteomes" id="UP000295341"/>
    </source>
</evidence>
<keyword evidence="2" id="KW-1185">Reference proteome</keyword>
<dbReference type="AlphaFoldDB" id="A0A4S3K1Y0"/>